<accession>A0A6J8BAL8</accession>
<dbReference type="InterPro" id="IPR011010">
    <property type="entry name" value="DNA_brk_join_enz"/>
</dbReference>
<dbReference type="GO" id="GO:0015074">
    <property type="term" value="P:DNA integration"/>
    <property type="evidence" value="ECO:0007669"/>
    <property type="project" value="InterPro"/>
</dbReference>
<dbReference type="InterPro" id="IPR010998">
    <property type="entry name" value="Integrase_recombinase_N"/>
</dbReference>
<sequence length="470" mass="53516">MSKRTITSPSSDVVDQVQEHINQLQLQNSGVRETRYSATAKAIQEIQNVSRGANNANYKDQNSGFNSYNKKGKGPFLPDGRTICRRFNIGDCYRKDCKLAHHCAICYAKNHNASQHSTSFQFRQANSVSTQQPSQPEFNMHGSKKEGTTGGEELRARLYSSVQKYKACGWSEGTKRTYRIQLNCFQTFCELLDLALVPFSADNVCLYIAYLVDVKSFKYCTIVNYLNIIKHLHKANGLEEPISGNWQIQKVLNGVRRSIGDAQKGAELMTPRLLLIIKANLDLNSQNDICIWSACLMGFYGLLRPGNFYILEKYVEHRDIQICDVHYHRNGYVIELQWTKTVQFRERKLNIVLPSIVGHPLCPASAIKELLPFHFKRGAKEDAPLLCNLSYQMFITRINSILISNDVKQHITGHSFRRGGATWCLRIGMSDSMIKDIGMWKSDAYLRYTEVDLSRKFDIVQSFGASLPPR</sequence>
<evidence type="ECO:0000256" key="2">
    <source>
        <dbReference type="ARBA" id="ARBA00023172"/>
    </source>
</evidence>
<gene>
    <name evidence="4" type="ORF">MCOR_15200</name>
</gene>
<dbReference type="AlphaFoldDB" id="A0A6J8BAL8"/>
<dbReference type="EMBL" id="CACVKT020002620">
    <property type="protein sequence ID" value="CAC5379107.1"/>
    <property type="molecule type" value="Genomic_DNA"/>
</dbReference>
<dbReference type="PANTHER" id="PTHR34605">
    <property type="entry name" value="PHAGE_INTEGRASE DOMAIN-CONTAINING PROTEIN"/>
    <property type="match status" value="1"/>
</dbReference>
<dbReference type="Gene3D" id="1.10.150.130">
    <property type="match status" value="1"/>
</dbReference>
<evidence type="ECO:0000256" key="1">
    <source>
        <dbReference type="ARBA" id="ARBA00023125"/>
    </source>
</evidence>
<keyword evidence="5" id="KW-1185">Reference proteome</keyword>
<proteinExistence type="predicted"/>
<dbReference type="GO" id="GO:0003677">
    <property type="term" value="F:DNA binding"/>
    <property type="evidence" value="ECO:0007669"/>
    <property type="project" value="UniProtKB-KW"/>
</dbReference>
<dbReference type="GO" id="GO:0006310">
    <property type="term" value="P:DNA recombination"/>
    <property type="evidence" value="ECO:0007669"/>
    <property type="project" value="UniProtKB-KW"/>
</dbReference>
<evidence type="ECO:0000313" key="4">
    <source>
        <dbReference type="EMBL" id="CAC5379107.1"/>
    </source>
</evidence>
<dbReference type="Gene3D" id="1.10.443.10">
    <property type="entry name" value="Intergrase catalytic core"/>
    <property type="match status" value="1"/>
</dbReference>
<dbReference type="InterPro" id="IPR013762">
    <property type="entry name" value="Integrase-like_cat_sf"/>
</dbReference>
<keyword evidence="1" id="KW-0238">DNA-binding</keyword>
<evidence type="ECO:0000256" key="3">
    <source>
        <dbReference type="SAM" id="MobiDB-lite"/>
    </source>
</evidence>
<protein>
    <recommendedName>
        <fullName evidence="6">C3H1-type domain-containing protein</fullName>
    </recommendedName>
</protein>
<dbReference type="SUPFAM" id="SSF47823">
    <property type="entry name" value="lambda integrase-like, N-terminal domain"/>
    <property type="match status" value="1"/>
</dbReference>
<reference evidence="4 5" key="1">
    <citation type="submission" date="2020-06" db="EMBL/GenBank/DDBJ databases">
        <authorList>
            <person name="Li R."/>
            <person name="Bekaert M."/>
        </authorList>
    </citation>
    <scope>NUCLEOTIDE SEQUENCE [LARGE SCALE GENOMIC DNA]</scope>
    <source>
        <strain evidence="5">wild</strain>
    </source>
</reference>
<evidence type="ECO:0000313" key="5">
    <source>
        <dbReference type="Proteomes" id="UP000507470"/>
    </source>
</evidence>
<dbReference type="SUPFAM" id="SSF56349">
    <property type="entry name" value="DNA breaking-rejoining enzymes"/>
    <property type="match status" value="1"/>
</dbReference>
<dbReference type="PANTHER" id="PTHR34605:SF5">
    <property type="entry name" value="INTEGRASE_RECOMBINASE XERD HOMOLOG"/>
    <property type="match status" value="1"/>
</dbReference>
<dbReference type="InterPro" id="IPR052925">
    <property type="entry name" value="Phage_Integrase-like_Recomb"/>
</dbReference>
<organism evidence="4 5">
    <name type="scientific">Mytilus coruscus</name>
    <name type="common">Sea mussel</name>
    <dbReference type="NCBI Taxonomy" id="42192"/>
    <lineage>
        <taxon>Eukaryota</taxon>
        <taxon>Metazoa</taxon>
        <taxon>Spiralia</taxon>
        <taxon>Lophotrochozoa</taxon>
        <taxon>Mollusca</taxon>
        <taxon>Bivalvia</taxon>
        <taxon>Autobranchia</taxon>
        <taxon>Pteriomorphia</taxon>
        <taxon>Mytilida</taxon>
        <taxon>Mytiloidea</taxon>
        <taxon>Mytilidae</taxon>
        <taxon>Mytilinae</taxon>
        <taxon>Mytilus</taxon>
    </lineage>
</organism>
<dbReference type="Proteomes" id="UP000507470">
    <property type="component" value="Unassembled WGS sequence"/>
</dbReference>
<name>A0A6J8BAL8_MYTCO</name>
<keyword evidence="2" id="KW-0233">DNA recombination</keyword>
<feature type="region of interest" description="Disordered" evidence="3">
    <location>
        <begin position="131"/>
        <end position="150"/>
    </location>
</feature>
<evidence type="ECO:0008006" key="6">
    <source>
        <dbReference type="Google" id="ProtNLM"/>
    </source>
</evidence>
<dbReference type="OrthoDB" id="6081023at2759"/>